<reference evidence="3" key="1">
    <citation type="submission" date="2020-06" db="EMBL/GenBank/DDBJ databases">
        <authorList>
            <person name="Li T."/>
            <person name="Hu X."/>
            <person name="Zhang T."/>
            <person name="Song X."/>
            <person name="Zhang H."/>
            <person name="Dai N."/>
            <person name="Sheng W."/>
            <person name="Hou X."/>
            <person name="Wei L."/>
        </authorList>
    </citation>
    <scope>NUCLEOTIDE SEQUENCE</scope>
    <source>
        <strain evidence="3">G01</strain>
        <tissue evidence="3">Leaf</tissue>
    </source>
</reference>
<evidence type="ECO:0000259" key="2">
    <source>
        <dbReference type="PROSITE" id="PS50879"/>
    </source>
</evidence>
<dbReference type="CDD" id="cd06222">
    <property type="entry name" value="RNase_H_like"/>
    <property type="match status" value="1"/>
</dbReference>
<dbReference type="InterPro" id="IPR002156">
    <property type="entry name" value="RNaseH_domain"/>
</dbReference>
<feature type="domain" description="RNase H type-1" evidence="2">
    <location>
        <begin position="231"/>
        <end position="360"/>
    </location>
</feature>
<dbReference type="SUPFAM" id="SSF53098">
    <property type="entry name" value="Ribonuclease H-like"/>
    <property type="match status" value="1"/>
</dbReference>
<dbReference type="GO" id="GO:0004523">
    <property type="term" value="F:RNA-DNA hybrid ribonuclease activity"/>
    <property type="evidence" value="ECO:0007669"/>
    <property type="project" value="InterPro"/>
</dbReference>
<organism evidence="3">
    <name type="scientific">Sesamum angustifolium</name>
    <dbReference type="NCBI Taxonomy" id="2727405"/>
    <lineage>
        <taxon>Eukaryota</taxon>
        <taxon>Viridiplantae</taxon>
        <taxon>Streptophyta</taxon>
        <taxon>Embryophyta</taxon>
        <taxon>Tracheophyta</taxon>
        <taxon>Spermatophyta</taxon>
        <taxon>Magnoliopsida</taxon>
        <taxon>eudicotyledons</taxon>
        <taxon>Gunneridae</taxon>
        <taxon>Pentapetalae</taxon>
        <taxon>asterids</taxon>
        <taxon>lamiids</taxon>
        <taxon>Lamiales</taxon>
        <taxon>Pedaliaceae</taxon>
        <taxon>Sesamum</taxon>
    </lineage>
</organism>
<protein>
    <submittedName>
        <fullName evidence="3">Ribonuclease H protein</fullName>
    </submittedName>
</protein>
<dbReference type="AlphaFoldDB" id="A0AAW2JK59"/>
<sequence>MDEATTDLSRPSLARHLGHDQAHCLSKNKGDSTKQTTLSFKDTNQSKGKETDLVDLLNKDDVVSNKRKKVSFIEDNNSISGNDDLSQQVPLHEAQNVENNADMPLYIMQVLSPPILVIQKLEQLLAKYFWGTIDSKKMIHWTRWANVYYPTKERGLGIRNFRDTVEAFSYKLWWRLRLNDSLWALFTMNKSNIWKPEHLRGDIFASRLLKLKIPETRNYQKSKTVYWLKPDLGWLKLNTGGASKGNPGLARAGGIVKDYEGKVIFVFSEPIGFTNNMVAEMHAVLRGLSICLEKGFSKVWLELDALHVIYLIFRQIRGAWYIQNMLQHIQIYLTQMKVRISHIFREGNQAADYFANQALEVDEISIVNHDQLQGRITGIAYYILYLLS</sequence>
<dbReference type="PANTHER" id="PTHR47723">
    <property type="entry name" value="OS05G0353850 PROTEIN"/>
    <property type="match status" value="1"/>
</dbReference>
<dbReference type="PROSITE" id="PS50879">
    <property type="entry name" value="RNASE_H_1"/>
    <property type="match status" value="1"/>
</dbReference>
<evidence type="ECO:0000313" key="3">
    <source>
        <dbReference type="EMBL" id="KAL0295036.1"/>
    </source>
</evidence>
<reference evidence="3" key="2">
    <citation type="journal article" date="2024" name="Plant">
        <title>Genomic evolution and insights into agronomic trait innovations of Sesamum species.</title>
        <authorList>
            <person name="Miao H."/>
            <person name="Wang L."/>
            <person name="Qu L."/>
            <person name="Liu H."/>
            <person name="Sun Y."/>
            <person name="Le M."/>
            <person name="Wang Q."/>
            <person name="Wei S."/>
            <person name="Zheng Y."/>
            <person name="Lin W."/>
            <person name="Duan Y."/>
            <person name="Cao H."/>
            <person name="Xiong S."/>
            <person name="Wang X."/>
            <person name="Wei L."/>
            <person name="Li C."/>
            <person name="Ma Q."/>
            <person name="Ju M."/>
            <person name="Zhao R."/>
            <person name="Li G."/>
            <person name="Mu C."/>
            <person name="Tian Q."/>
            <person name="Mei H."/>
            <person name="Zhang T."/>
            <person name="Gao T."/>
            <person name="Zhang H."/>
        </authorList>
    </citation>
    <scope>NUCLEOTIDE SEQUENCE</scope>
    <source>
        <strain evidence="3">G01</strain>
    </source>
</reference>
<feature type="compositionally biased region" description="Polar residues" evidence="1">
    <location>
        <begin position="33"/>
        <end position="45"/>
    </location>
</feature>
<dbReference type="Gene3D" id="3.30.420.10">
    <property type="entry name" value="Ribonuclease H-like superfamily/Ribonuclease H"/>
    <property type="match status" value="1"/>
</dbReference>
<evidence type="ECO:0000256" key="1">
    <source>
        <dbReference type="SAM" id="MobiDB-lite"/>
    </source>
</evidence>
<dbReference type="EMBL" id="JACGWK010000763">
    <property type="protein sequence ID" value="KAL0295036.1"/>
    <property type="molecule type" value="Genomic_DNA"/>
</dbReference>
<dbReference type="GO" id="GO:0003676">
    <property type="term" value="F:nucleic acid binding"/>
    <property type="evidence" value="ECO:0007669"/>
    <property type="project" value="InterPro"/>
</dbReference>
<dbReference type="InterPro" id="IPR012337">
    <property type="entry name" value="RNaseH-like_sf"/>
</dbReference>
<dbReference type="InterPro" id="IPR036397">
    <property type="entry name" value="RNaseH_sf"/>
</dbReference>
<proteinExistence type="predicted"/>
<gene>
    <name evidence="3" type="ORF">Sangu_2514300</name>
</gene>
<accession>A0AAW2JK59</accession>
<dbReference type="Pfam" id="PF13456">
    <property type="entry name" value="RVT_3"/>
    <property type="match status" value="1"/>
</dbReference>
<dbReference type="InterPro" id="IPR044730">
    <property type="entry name" value="RNase_H-like_dom_plant"/>
</dbReference>
<dbReference type="InterPro" id="IPR053151">
    <property type="entry name" value="RNase_H-like"/>
</dbReference>
<feature type="compositionally biased region" description="Basic and acidic residues" evidence="1">
    <location>
        <begin position="17"/>
        <end position="32"/>
    </location>
</feature>
<feature type="region of interest" description="Disordered" evidence="1">
    <location>
        <begin position="1"/>
        <end position="45"/>
    </location>
</feature>
<dbReference type="PANTHER" id="PTHR47723:SF19">
    <property type="entry name" value="POLYNUCLEOTIDYL TRANSFERASE, RIBONUCLEASE H-LIKE SUPERFAMILY PROTEIN"/>
    <property type="match status" value="1"/>
</dbReference>
<comment type="caution">
    <text evidence="3">The sequence shown here is derived from an EMBL/GenBank/DDBJ whole genome shotgun (WGS) entry which is preliminary data.</text>
</comment>
<name>A0AAW2JK59_9LAMI</name>